<keyword evidence="6" id="KW-0378">Hydrolase</keyword>
<dbReference type="EMBL" id="JACSQB010000029">
    <property type="protein sequence ID" value="MBD8046102.1"/>
    <property type="molecule type" value="Genomic_DNA"/>
</dbReference>
<dbReference type="PANTHER" id="PTHR43226">
    <property type="entry name" value="XAA-PRO AMINOPEPTIDASE 3"/>
    <property type="match status" value="1"/>
</dbReference>
<dbReference type="SUPFAM" id="SSF55920">
    <property type="entry name" value="Creatinase/aminopeptidase"/>
    <property type="match status" value="1"/>
</dbReference>
<dbReference type="PANTHER" id="PTHR43226:SF4">
    <property type="entry name" value="XAA-PRO AMINOPEPTIDASE 3"/>
    <property type="match status" value="1"/>
</dbReference>
<dbReference type="Gene3D" id="3.90.230.10">
    <property type="entry name" value="Creatinase/methionine aminopeptidase superfamily"/>
    <property type="match status" value="1"/>
</dbReference>
<dbReference type="Pfam" id="PF00557">
    <property type="entry name" value="Peptidase_M24"/>
    <property type="match status" value="1"/>
</dbReference>
<dbReference type="Pfam" id="PF05195">
    <property type="entry name" value="AMP_N"/>
    <property type="match status" value="1"/>
</dbReference>
<evidence type="ECO:0000313" key="9">
    <source>
        <dbReference type="EMBL" id="MBD8046102.1"/>
    </source>
</evidence>
<dbReference type="Proteomes" id="UP000627166">
    <property type="component" value="Unassembled WGS sequence"/>
</dbReference>
<proteinExistence type="inferred from homology"/>
<name>A0ABR8YPD0_9CLOT</name>
<dbReference type="InterPro" id="IPR000994">
    <property type="entry name" value="Pept_M24"/>
</dbReference>
<comment type="cofactor">
    <cofactor evidence="2">
        <name>Mn(2+)</name>
        <dbReference type="ChEBI" id="CHEBI:29035"/>
    </cofactor>
</comment>
<feature type="domain" description="Aminopeptidase P N-terminal" evidence="8">
    <location>
        <begin position="1"/>
        <end position="135"/>
    </location>
</feature>
<evidence type="ECO:0000256" key="7">
    <source>
        <dbReference type="ARBA" id="ARBA00023211"/>
    </source>
</evidence>
<dbReference type="Gene3D" id="3.40.350.10">
    <property type="entry name" value="Creatinase/prolidase N-terminal domain"/>
    <property type="match status" value="1"/>
</dbReference>
<evidence type="ECO:0000256" key="5">
    <source>
        <dbReference type="ARBA" id="ARBA00022723"/>
    </source>
</evidence>
<reference evidence="9 10" key="1">
    <citation type="submission" date="2020-08" db="EMBL/GenBank/DDBJ databases">
        <title>A Genomic Blueprint of the Chicken Gut Microbiome.</title>
        <authorList>
            <person name="Gilroy R."/>
            <person name="Ravi A."/>
            <person name="Getino M."/>
            <person name="Pursley I."/>
            <person name="Horton D.L."/>
            <person name="Alikhan N.-F."/>
            <person name="Baker D."/>
            <person name="Gharbi K."/>
            <person name="Hall N."/>
            <person name="Watson M."/>
            <person name="Adriaenssens E.M."/>
            <person name="Foster-Nyarko E."/>
            <person name="Jarju S."/>
            <person name="Secka A."/>
            <person name="Antonio M."/>
            <person name="Oren A."/>
            <person name="Chaudhuri R."/>
            <person name="La Ragione R.M."/>
            <person name="Hildebrand F."/>
            <person name="Pallen M.J."/>
        </authorList>
    </citation>
    <scope>NUCLEOTIDE SEQUENCE [LARGE SCALE GENOMIC DNA]</scope>
    <source>
        <strain evidence="9 10">N37</strain>
    </source>
</reference>
<dbReference type="EC" id="3.4.11.9" evidence="4"/>
<dbReference type="InterPro" id="IPR052433">
    <property type="entry name" value="X-Pro_dipept-like"/>
</dbReference>
<sequence>MNKEFFMKNRKNLSEKLEDNSILVLFAGDAPYKSADDKYPFVQNRNFYYISGFPREKAIFMLLKQNGQVSESLFVERQDPVMARWIGEKLSIGESKEFTGIEDIKYLDQFNESFGKIAGNMVVEKLYLDLERQEYNMKESESITFARDAVNKYPFLKIKNIFNHIADLRVIKSEEEIELIKKAINITKEGIYNMMSNARAGMMEYELEAWFDYTLRKNGIKETAFNTIIGSGKNGTVLHYVENNCEVQDETLVLLDLGAQYKLYNGDISRTFPVNGKFTERQKEVYNAVLRAQKAIEVAVKPGVMWRDINELAKKELAKGCRELGLIKDDSELSKYYFHSFGHFLGLDTHDVGTYDFPLKPGMVLTNEPGIYISEEGIGVRIEDDLLITEDGCINLSKDIIKEVDEIEEFMAKNKK</sequence>
<keyword evidence="10" id="KW-1185">Reference proteome</keyword>
<gene>
    <name evidence="9" type="ORF">H9637_03420</name>
</gene>
<keyword evidence="9" id="KW-0031">Aminopeptidase</keyword>
<dbReference type="InterPro" id="IPR007865">
    <property type="entry name" value="Aminopep_P_N"/>
</dbReference>
<keyword evidence="5" id="KW-0479">Metal-binding</keyword>
<keyword evidence="7" id="KW-0464">Manganese</keyword>
<dbReference type="SUPFAM" id="SSF53092">
    <property type="entry name" value="Creatinase/prolidase N-terminal domain"/>
    <property type="match status" value="1"/>
</dbReference>
<dbReference type="CDD" id="cd01087">
    <property type="entry name" value="Prolidase"/>
    <property type="match status" value="1"/>
</dbReference>
<evidence type="ECO:0000259" key="8">
    <source>
        <dbReference type="SMART" id="SM01011"/>
    </source>
</evidence>
<comment type="caution">
    <text evidence="9">The sequence shown here is derived from an EMBL/GenBank/DDBJ whole genome shotgun (WGS) entry which is preliminary data.</text>
</comment>
<organism evidence="9 10">
    <name type="scientific">Clostridium faecium</name>
    <dbReference type="NCBI Taxonomy" id="2762223"/>
    <lineage>
        <taxon>Bacteria</taxon>
        <taxon>Bacillati</taxon>
        <taxon>Bacillota</taxon>
        <taxon>Clostridia</taxon>
        <taxon>Eubacteriales</taxon>
        <taxon>Clostridiaceae</taxon>
        <taxon>Clostridium</taxon>
    </lineage>
</organism>
<dbReference type="GO" id="GO:0004177">
    <property type="term" value="F:aminopeptidase activity"/>
    <property type="evidence" value="ECO:0007669"/>
    <property type="project" value="UniProtKB-KW"/>
</dbReference>
<evidence type="ECO:0000256" key="2">
    <source>
        <dbReference type="ARBA" id="ARBA00001936"/>
    </source>
</evidence>
<comment type="catalytic activity">
    <reaction evidence="1">
        <text>Release of any N-terminal amino acid, including proline, that is linked to proline, even from a dipeptide or tripeptide.</text>
        <dbReference type="EC" id="3.4.11.9"/>
    </reaction>
</comment>
<dbReference type="SMART" id="SM01011">
    <property type="entry name" value="AMP_N"/>
    <property type="match status" value="1"/>
</dbReference>
<evidence type="ECO:0000256" key="6">
    <source>
        <dbReference type="ARBA" id="ARBA00022801"/>
    </source>
</evidence>
<comment type="similarity">
    <text evidence="3">Belongs to the peptidase M24B family.</text>
</comment>
<dbReference type="RefSeq" id="WP_191739081.1">
    <property type="nucleotide sequence ID" value="NZ_JACSQB010000029.1"/>
</dbReference>
<evidence type="ECO:0000256" key="1">
    <source>
        <dbReference type="ARBA" id="ARBA00001424"/>
    </source>
</evidence>
<protein>
    <recommendedName>
        <fullName evidence="4">Xaa-Pro aminopeptidase</fullName>
        <ecNumber evidence="4">3.4.11.9</ecNumber>
    </recommendedName>
</protein>
<evidence type="ECO:0000256" key="4">
    <source>
        <dbReference type="ARBA" id="ARBA00012574"/>
    </source>
</evidence>
<evidence type="ECO:0000256" key="3">
    <source>
        <dbReference type="ARBA" id="ARBA00008766"/>
    </source>
</evidence>
<evidence type="ECO:0000313" key="10">
    <source>
        <dbReference type="Proteomes" id="UP000627166"/>
    </source>
</evidence>
<dbReference type="InterPro" id="IPR036005">
    <property type="entry name" value="Creatinase/aminopeptidase-like"/>
</dbReference>
<keyword evidence="9" id="KW-0645">Protease</keyword>
<accession>A0ABR8YPD0</accession>
<dbReference type="InterPro" id="IPR029149">
    <property type="entry name" value="Creatin/AminoP/Spt16_N"/>
</dbReference>